<proteinExistence type="inferred from homology"/>
<evidence type="ECO:0000256" key="5">
    <source>
        <dbReference type="ARBA" id="ARBA00022990"/>
    </source>
</evidence>
<reference evidence="11" key="1">
    <citation type="submission" date="2025-08" db="UniProtKB">
        <authorList>
            <consortium name="RefSeq"/>
        </authorList>
    </citation>
    <scope>IDENTIFICATION</scope>
    <source>
        <tissue evidence="11">Muscle</tissue>
    </source>
</reference>
<evidence type="ECO:0000313" key="11">
    <source>
        <dbReference type="RefSeq" id="XP_022238368.1"/>
    </source>
</evidence>
<dbReference type="SUPFAM" id="SSF55331">
    <property type="entry name" value="Tautomerase/MIF"/>
    <property type="match status" value="1"/>
</dbReference>
<organism evidence="10 11">
    <name type="scientific">Limulus polyphemus</name>
    <name type="common">Atlantic horseshoe crab</name>
    <dbReference type="NCBI Taxonomy" id="6850"/>
    <lineage>
        <taxon>Eukaryota</taxon>
        <taxon>Metazoa</taxon>
        <taxon>Ecdysozoa</taxon>
        <taxon>Arthropoda</taxon>
        <taxon>Chelicerata</taxon>
        <taxon>Merostomata</taxon>
        <taxon>Xiphosura</taxon>
        <taxon>Limulidae</taxon>
        <taxon>Limulus</taxon>
    </lineage>
</organism>
<dbReference type="Pfam" id="PF01187">
    <property type="entry name" value="MIF"/>
    <property type="match status" value="1"/>
</dbReference>
<comment type="function">
    <text evidence="8">Tautomerization of D-dopachrome with decarboxylation to give 5,6-dihydroxyindole (DHI).</text>
</comment>
<name>A0ABM1S413_LIMPO</name>
<evidence type="ECO:0000256" key="8">
    <source>
        <dbReference type="ARBA" id="ARBA00037460"/>
    </source>
</evidence>
<keyword evidence="10" id="KW-1185">Reference proteome</keyword>
<dbReference type="RefSeq" id="XP_022238368.1">
    <property type="nucleotide sequence ID" value="XM_022382660.1"/>
</dbReference>
<keyword evidence="5" id="KW-0007">Acetylation</keyword>
<dbReference type="InterPro" id="IPR001398">
    <property type="entry name" value="Macrophage_inhib_fac"/>
</dbReference>
<comment type="subcellular location">
    <subcellularLocation>
        <location evidence="1">Cytoplasm</location>
    </subcellularLocation>
</comment>
<keyword evidence="7" id="KW-0456">Lyase</keyword>
<dbReference type="PANTHER" id="PTHR11954:SF22">
    <property type="entry name" value="D-DOPACHROME DECARBOXYLASE"/>
    <property type="match status" value="1"/>
</dbReference>
<keyword evidence="6" id="KW-0470">Melanin biosynthesis</keyword>
<evidence type="ECO:0000256" key="4">
    <source>
        <dbReference type="ARBA" id="ARBA00022490"/>
    </source>
</evidence>
<evidence type="ECO:0000256" key="9">
    <source>
        <dbReference type="ARBA" id="ARBA00038884"/>
    </source>
</evidence>
<evidence type="ECO:0000256" key="7">
    <source>
        <dbReference type="ARBA" id="ARBA00023239"/>
    </source>
</evidence>
<evidence type="ECO:0000256" key="2">
    <source>
        <dbReference type="ARBA" id="ARBA00005851"/>
    </source>
</evidence>
<evidence type="ECO:0000256" key="1">
    <source>
        <dbReference type="ARBA" id="ARBA00004496"/>
    </source>
</evidence>
<evidence type="ECO:0000256" key="3">
    <source>
        <dbReference type="ARBA" id="ARBA00011233"/>
    </source>
</evidence>
<dbReference type="InterPro" id="IPR014347">
    <property type="entry name" value="Tautomerase/MIF_sf"/>
</dbReference>
<sequence>MKSESHDLKKDCKTYEKPTDQYNYKLKGKYIKMPLCRFETNISNVPKDFHILLTDLLADILGKPKEKISVVVYPGLQMYRGGTDDPTCQLVIWSIGVFGVEQNPNMLVLFMS</sequence>
<dbReference type="Gene3D" id="3.30.429.10">
    <property type="entry name" value="Macrophage Migration Inhibitory Factor"/>
    <property type="match status" value="1"/>
</dbReference>
<keyword evidence="4" id="KW-0963">Cytoplasm</keyword>
<dbReference type="Proteomes" id="UP000694941">
    <property type="component" value="Unplaced"/>
</dbReference>
<evidence type="ECO:0000256" key="6">
    <source>
        <dbReference type="ARBA" id="ARBA00023101"/>
    </source>
</evidence>
<accession>A0ABM1S413</accession>
<gene>
    <name evidence="11" type="primary">LOC106456876</name>
</gene>
<dbReference type="GeneID" id="106456876"/>
<protein>
    <recommendedName>
        <fullName evidence="9">D-dopachrome decarboxylase</fullName>
        <ecNumber evidence="9">4.1.1.84</ecNumber>
    </recommendedName>
</protein>
<dbReference type="PANTHER" id="PTHR11954">
    <property type="entry name" value="D-DOPACHROME DECARBOXYLASE"/>
    <property type="match status" value="1"/>
</dbReference>
<evidence type="ECO:0000313" key="10">
    <source>
        <dbReference type="Proteomes" id="UP000694941"/>
    </source>
</evidence>
<comment type="subunit">
    <text evidence="3">Homotrimer.</text>
</comment>
<comment type="similarity">
    <text evidence="2">Belongs to the MIF family.</text>
</comment>
<dbReference type="EC" id="4.1.1.84" evidence="9"/>